<evidence type="ECO:0000256" key="3">
    <source>
        <dbReference type="ARBA" id="ARBA00022692"/>
    </source>
</evidence>
<feature type="transmembrane region" description="Helical" evidence="6">
    <location>
        <begin position="71"/>
        <end position="89"/>
    </location>
</feature>
<dbReference type="NCBIfam" id="TIGR00797">
    <property type="entry name" value="matE"/>
    <property type="match status" value="1"/>
</dbReference>
<dbReference type="GO" id="GO:1990961">
    <property type="term" value="P:xenobiotic detoxification by transmembrane export across the plasma membrane"/>
    <property type="evidence" value="ECO:0007669"/>
    <property type="project" value="InterPro"/>
</dbReference>
<evidence type="ECO:0000256" key="2">
    <source>
        <dbReference type="ARBA" id="ARBA00010199"/>
    </source>
</evidence>
<evidence type="ECO:0000256" key="4">
    <source>
        <dbReference type="ARBA" id="ARBA00022989"/>
    </source>
</evidence>
<organism evidence="8">
    <name type="scientific">Rehmannia glutinosa</name>
    <name type="common">Chinese foxglove</name>
    <dbReference type="NCBI Taxonomy" id="99300"/>
    <lineage>
        <taxon>Eukaryota</taxon>
        <taxon>Viridiplantae</taxon>
        <taxon>Streptophyta</taxon>
        <taxon>Embryophyta</taxon>
        <taxon>Tracheophyta</taxon>
        <taxon>Spermatophyta</taxon>
        <taxon>Magnoliopsida</taxon>
        <taxon>eudicotyledons</taxon>
        <taxon>Gunneridae</taxon>
        <taxon>Pentapetalae</taxon>
        <taxon>asterids</taxon>
        <taxon>lamiids</taxon>
        <taxon>Lamiales</taxon>
        <taxon>Orobanchaceae</taxon>
        <taxon>Rehmannieae</taxon>
        <taxon>Rehmannia</taxon>
    </lineage>
</organism>
<feature type="transmembrane region" description="Helical" evidence="6">
    <location>
        <begin position="218"/>
        <end position="240"/>
    </location>
</feature>
<feature type="transmembrane region" description="Helical" evidence="6">
    <location>
        <begin position="474"/>
        <end position="495"/>
    </location>
</feature>
<feature type="transmembrane region" description="Helical" evidence="6">
    <location>
        <begin position="448"/>
        <end position="468"/>
    </location>
</feature>
<dbReference type="InterPro" id="IPR002528">
    <property type="entry name" value="MATE_fam"/>
</dbReference>
<feature type="transmembrane region" description="Helical" evidence="6">
    <location>
        <begin position="371"/>
        <end position="392"/>
    </location>
</feature>
<dbReference type="GO" id="GO:0042910">
    <property type="term" value="F:xenobiotic transmembrane transporter activity"/>
    <property type="evidence" value="ECO:0007669"/>
    <property type="project" value="InterPro"/>
</dbReference>
<evidence type="ECO:0000256" key="5">
    <source>
        <dbReference type="ARBA" id="ARBA00023136"/>
    </source>
</evidence>
<sequence>MCQQTTPAPPPLVKCNNNSSDDHQPPFNNHDHHHHKAQEPDMFTSLIPKSPTPKTDKKPTTHLSLVIQESISLAQIAFPMILTGLLLYSRSMISMLFLGRLGDLALAGGSLAVGFANITGYSILSGLAMGMEPICGQAFGAKKYNLLGLSLQRTVLLLILTSLPISILWLNMKRILMFCGQDQVIATQAQDYLFYSLPDLLAQAFLHPLRIYLRTQSVTLPLTFCAAMSIILHVPINYLLVNKLGLGIKGVALSGVWTNFNVVVSLILYIFYSGVYKKTWEGISMECLKGWKSLLNLAIPSCISVCLEWWWYEIMILLCGLLVNPKATVASMGILIQTTALIYIFPSSLSFSVSTRVGNEIGARRPEKAKLAAIVGLSGSFALGFSALFFAVSVRNIWASMFTHDKEIIALTSLVLPIIGLCELGNCPQTTGCGVLRGTARPKVGANINLGCFYLVGMPVAVGLAFFYKMDFEGLWIGLLAAQASCMVTMMVVLVRTDWEFEARRAEELTGGYEIIHNENKEVDEEDDQPLKAQDCLCSKKIDSITLYSIIRRGLLKCKEDGGKTRRGVV</sequence>
<keyword evidence="4 6" id="KW-1133">Transmembrane helix</keyword>
<protein>
    <recommendedName>
        <fullName evidence="6">Protein DETOXIFICATION</fullName>
    </recommendedName>
    <alternativeName>
        <fullName evidence="6">Multidrug and toxic compound extrusion protein</fullName>
    </alternativeName>
</protein>
<dbReference type="AlphaFoldDB" id="A0A482EV56"/>
<dbReference type="GO" id="GO:0015297">
    <property type="term" value="F:antiporter activity"/>
    <property type="evidence" value="ECO:0007669"/>
    <property type="project" value="InterPro"/>
</dbReference>
<feature type="transmembrane region" description="Helical" evidence="6">
    <location>
        <begin position="332"/>
        <end position="351"/>
    </location>
</feature>
<comment type="similarity">
    <text evidence="2 6">Belongs to the multi antimicrobial extrusion (MATE) (TC 2.A.66.1) family.</text>
</comment>
<feature type="transmembrane region" description="Helical" evidence="6">
    <location>
        <begin position="252"/>
        <end position="272"/>
    </location>
</feature>
<keyword evidence="5 6" id="KW-0472">Membrane</keyword>
<dbReference type="EMBL" id="MK120961">
    <property type="protein sequence ID" value="QBM79479.1"/>
    <property type="molecule type" value="mRNA"/>
</dbReference>
<evidence type="ECO:0000256" key="6">
    <source>
        <dbReference type="RuleBase" id="RU004914"/>
    </source>
</evidence>
<proteinExistence type="evidence at transcript level"/>
<evidence type="ECO:0000256" key="7">
    <source>
        <dbReference type="SAM" id="MobiDB-lite"/>
    </source>
</evidence>
<dbReference type="InterPro" id="IPR045069">
    <property type="entry name" value="MATE_euk"/>
</dbReference>
<feature type="transmembrane region" description="Helical" evidence="6">
    <location>
        <begin position="101"/>
        <end position="124"/>
    </location>
</feature>
<dbReference type="Pfam" id="PF01554">
    <property type="entry name" value="MatE"/>
    <property type="match status" value="2"/>
</dbReference>
<dbReference type="CDD" id="cd13132">
    <property type="entry name" value="MATE_eukaryotic"/>
    <property type="match status" value="1"/>
</dbReference>
<dbReference type="PANTHER" id="PTHR11206">
    <property type="entry name" value="MULTIDRUG RESISTANCE PROTEIN"/>
    <property type="match status" value="1"/>
</dbReference>
<keyword evidence="3 6" id="KW-0812">Transmembrane</keyword>
<evidence type="ECO:0000256" key="1">
    <source>
        <dbReference type="ARBA" id="ARBA00004141"/>
    </source>
</evidence>
<dbReference type="GO" id="GO:0016020">
    <property type="term" value="C:membrane"/>
    <property type="evidence" value="ECO:0007669"/>
    <property type="project" value="UniProtKB-SubCell"/>
</dbReference>
<feature type="transmembrane region" description="Helical" evidence="6">
    <location>
        <begin position="408"/>
        <end position="427"/>
    </location>
</feature>
<name>A0A482EV56_REHGL</name>
<comment type="subcellular location">
    <subcellularLocation>
        <location evidence="1">Membrane</location>
        <topology evidence="1">Multi-pass membrane protein</topology>
    </subcellularLocation>
</comment>
<evidence type="ECO:0000313" key="8">
    <source>
        <dbReference type="EMBL" id="QBM79479.1"/>
    </source>
</evidence>
<reference evidence="8" key="1">
    <citation type="submission" date="2018-11" db="EMBL/GenBank/DDBJ databases">
        <authorList>
            <person name="Yang Y.H."/>
            <person name="Li M.J."/>
            <person name="Zhang Z.Y."/>
        </authorList>
    </citation>
    <scope>NUCLEOTIDE SEQUENCE</scope>
</reference>
<feature type="transmembrane region" description="Helical" evidence="6">
    <location>
        <begin position="293"/>
        <end position="312"/>
    </location>
</feature>
<feature type="region of interest" description="Disordered" evidence="7">
    <location>
        <begin position="1"/>
        <end position="38"/>
    </location>
</feature>
<accession>A0A482EV56</accession>
<feature type="transmembrane region" description="Helical" evidence="6">
    <location>
        <begin position="151"/>
        <end position="170"/>
    </location>
</feature>